<dbReference type="GO" id="GO:0035556">
    <property type="term" value="P:intracellular signal transduction"/>
    <property type="evidence" value="ECO:0007669"/>
    <property type="project" value="TreeGrafter"/>
</dbReference>
<feature type="domain" description="Protein kinase" evidence="7">
    <location>
        <begin position="138"/>
        <end position="421"/>
    </location>
</feature>
<reference evidence="8 9" key="1">
    <citation type="journal article" date="2012" name="Genome Biol.">
        <title>The genome of the polar eukaryotic microalga coccomyxa subellipsoidea reveals traits of cold adaptation.</title>
        <authorList>
            <person name="Blanc G."/>
            <person name="Agarkova I."/>
            <person name="Grimwood J."/>
            <person name="Kuo A."/>
            <person name="Brueggeman A."/>
            <person name="Dunigan D."/>
            <person name="Gurnon J."/>
            <person name="Ladunga I."/>
            <person name="Lindquist E."/>
            <person name="Lucas S."/>
            <person name="Pangilinan J."/>
            <person name="Proschold T."/>
            <person name="Salamov A."/>
            <person name="Schmutz J."/>
            <person name="Weeks D."/>
            <person name="Yamada T."/>
            <person name="Claverie J.M."/>
            <person name="Grigoriev I."/>
            <person name="Van Etten J."/>
            <person name="Lomsadze A."/>
            <person name="Borodovsky M."/>
        </authorList>
    </citation>
    <scope>NUCLEOTIDE SEQUENCE [LARGE SCALE GENOMIC DNA]</scope>
    <source>
        <strain evidence="8 9">C-169</strain>
    </source>
</reference>
<evidence type="ECO:0000256" key="4">
    <source>
        <dbReference type="ARBA" id="ARBA00022777"/>
    </source>
</evidence>
<dbReference type="GO" id="GO:0005524">
    <property type="term" value="F:ATP binding"/>
    <property type="evidence" value="ECO:0007669"/>
    <property type="project" value="UniProtKB-KW"/>
</dbReference>
<protein>
    <submittedName>
        <fullName evidence="8">Kinase-like protein</fullName>
    </submittedName>
</protein>
<evidence type="ECO:0000259" key="7">
    <source>
        <dbReference type="PROSITE" id="PS50011"/>
    </source>
</evidence>
<keyword evidence="9" id="KW-1185">Reference proteome</keyword>
<dbReference type="EMBL" id="AGSI01000020">
    <property type="protein sequence ID" value="EIE19071.1"/>
    <property type="molecule type" value="Genomic_DNA"/>
</dbReference>
<sequence>MGCFCAFPRGGEIDSEREVVTQYRQPTGKEVHGSPVESATSFPEFLSSASFPGKQGRRDESPSTATAVSPLESDLGHFDLDRRAITQMNQLSHSQPPSPKTPKQCVEAEDGTAQVDVQRTGSEAAWQGNPIRGHPRYRKLKEVRGRGAASRAEEDLRVLLCKDEDTGRLVVIKFLRRGTAEVENAEQEVMNLRLCTAHPYIVHLRQVFLTNQYLAIVMEHTPGGNLLDYITNNSPDVPGVGLHEEIARSFFQQLLVAVDFCHAMDIALTDVRPESIMLVEANDAPSLCSIGSHHGEGFVTPVGGLGRRGVPRLKLFSFRLGGGAQPAMAGRADAYTAPEVLQGGPSERQAAGIWSCGVLLHYMLTEELPDLEALKTGAQRGALPLHLKGVSAECRDLLGGMLQVDPAERADAWWIMNHPWFQMDCPEGLVDVDTELLIMLEEGMLDGFCEQSEAELGSVLRRAQQLQSPKSQAERGASGVL</sequence>
<evidence type="ECO:0000313" key="9">
    <source>
        <dbReference type="Proteomes" id="UP000007264"/>
    </source>
</evidence>
<gene>
    <name evidence="8" type="ORF">COCSUDRAFT_44853</name>
</gene>
<keyword evidence="1" id="KW-0723">Serine/threonine-protein kinase</keyword>
<proteinExistence type="predicted"/>
<dbReference type="Pfam" id="PF00069">
    <property type="entry name" value="Pkinase"/>
    <property type="match status" value="2"/>
</dbReference>
<evidence type="ECO:0000256" key="3">
    <source>
        <dbReference type="ARBA" id="ARBA00022741"/>
    </source>
</evidence>
<comment type="caution">
    <text evidence="8">The sequence shown here is derived from an EMBL/GenBank/DDBJ whole genome shotgun (WGS) entry which is preliminary data.</text>
</comment>
<dbReference type="STRING" id="574566.I0YL02"/>
<dbReference type="PROSITE" id="PS50011">
    <property type="entry name" value="PROTEIN_KINASE_DOM"/>
    <property type="match status" value="1"/>
</dbReference>
<evidence type="ECO:0000256" key="5">
    <source>
        <dbReference type="ARBA" id="ARBA00022840"/>
    </source>
</evidence>
<dbReference type="GO" id="GO:0005737">
    <property type="term" value="C:cytoplasm"/>
    <property type="evidence" value="ECO:0007669"/>
    <property type="project" value="TreeGrafter"/>
</dbReference>
<dbReference type="InterPro" id="IPR000719">
    <property type="entry name" value="Prot_kinase_dom"/>
</dbReference>
<dbReference type="PANTHER" id="PTHR24346:SF82">
    <property type="entry name" value="KP78A-RELATED"/>
    <property type="match status" value="1"/>
</dbReference>
<dbReference type="Proteomes" id="UP000007264">
    <property type="component" value="Unassembled WGS sequence"/>
</dbReference>
<dbReference type="GO" id="GO:0004674">
    <property type="term" value="F:protein serine/threonine kinase activity"/>
    <property type="evidence" value="ECO:0007669"/>
    <property type="project" value="UniProtKB-KW"/>
</dbReference>
<keyword evidence="3" id="KW-0547">Nucleotide-binding</keyword>
<dbReference type="GeneID" id="17037182"/>
<dbReference type="OrthoDB" id="343384at2759"/>
<feature type="region of interest" description="Disordered" evidence="6">
    <location>
        <begin position="24"/>
        <end position="72"/>
    </location>
</feature>
<name>I0YL02_COCSC</name>
<dbReference type="Gene3D" id="1.10.510.10">
    <property type="entry name" value="Transferase(Phosphotransferase) domain 1"/>
    <property type="match status" value="1"/>
</dbReference>
<organism evidence="8 9">
    <name type="scientific">Coccomyxa subellipsoidea (strain C-169)</name>
    <name type="common">Green microalga</name>
    <dbReference type="NCBI Taxonomy" id="574566"/>
    <lineage>
        <taxon>Eukaryota</taxon>
        <taxon>Viridiplantae</taxon>
        <taxon>Chlorophyta</taxon>
        <taxon>core chlorophytes</taxon>
        <taxon>Trebouxiophyceae</taxon>
        <taxon>Trebouxiophyceae incertae sedis</taxon>
        <taxon>Coccomyxaceae</taxon>
        <taxon>Coccomyxa</taxon>
        <taxon>Coccomyxa subellipsoidea</taxon>
    </lineage>
</organism>
<evidence type="ECO:0000256" key="1">
    <source>
        <dbReference type="ARBA" id="ARBA00022527"/>
    </source>
</evidence>
<evidence type="ECO:0000256" key="2">
    <source>
        <dbReference type="ARBA" id="ARBA00022679"/>
    </source>
</evidence>
<dbReference type="SMART" id="SM00220">
    <property type="entry name" value="S_TKc"/>
    <property type="match status" value="1"/>
</dbReference>
<dbReference type="InterPro" id="IPR011009">
    <property type="entry name" value="Kinase-like_dom_sf"/>
</dbReference>
<keyword evidence="2" id="KW-0808">Transferase</keyword>
<evidence type="ECO:0000256" key="6">
    <source>
        <dbReference type="SAM" id="MobiDB-lite"/>
    </source>
</evidence>
<evidence type="ECO:0000313" key="8">
    <source>
        <dbReference type="EMBL" id="EIE19071.1"/>
    </source>
</evidence>
<dbReference type="PANTHER" id="PTHR24346">
    <property type="entry name" value="MAP/MICROTUBULE AFFINITY-REGULATING KINASE"/>
    <property type="match status" value="1"/>
</dbReference>
<dbReference type="KEGG" id="csl:COCSUDRAFT_44853"/>
<keyword evidence="4" id="KW-0418">Kinase</keyword>
<keyword evidence="5" id="KW-0067">ATP-binding</keyword>
<dbReference type="RefSeq" id="XP_005643615.1">
    <property type="nucleotide sequence ID" value="XM_005643558.1"/>
</dbReference>
<dbReference type="SUPFAM" id="SSF56112">
    <property type="entry name" value="Protein kinase-like (PK-like)"/>
    <property type="match status" value="1"/>
</dbReference>
<accession>I0YL02</accession>
<dbReference type="AlphaFoldDB" id="I0YL02"/>
<dbReference type="eggNOG" id="KOG0583">
    <property type="taxonomic scope" value="Eukaryota"/>
</dbReference>